<dbReference type="AlphaFoldDB" id="A0A1H6XH06"/>
<dbReference type="PANTHER" id="PTHR35337:SF1">
    <property type="entry name" value="SLR1478 PROTEIN"/>
    <property type="match status" value="1"/>
</dbReference>
<gene>
    <name evidence="3" type="ORF">SAMN04244572_03547</name>
    <name evidence="2" type="ORF">SAMN04244579_03724</name>
</gene>
<keyword evidence="1" id="KW-1133">Transmembrane helix</keyword>
<dbReference type="PANTHER" id="PTHR35337">
    <property type="entry name" value="SLR1478 PROTEIN"/>
    <property type="match status" value="1"/>
</dbReference>
<keyword evidence="1" id="KW-0472">Membrane</keyword>
<proteinExistence type="predicted"/>
<feature type="transmembrane region" description="Helical" evidence="1">
    <location>
        <begin position="167"/>
        <end position="188"/>
    </location>
</feature>
<dbReference type="Proteomes" id="UP000199250">
    <property type="component" value="Unassembled WGS sequence"/>
</dbReference>
<accession>A0A1H6XH06</accession>
<dbReference type="STRING" id="170623.SAMN04244579_03724"/>
<evidence type="ECO:0000313" key="3">
    <source>
        <dbReference type="EMBL" id="SEJ32451.1"/>
    </source>
</evidence>
<dbReference type="EMBL" id="FNYO01000061">
    <property type="protein sequence ID" value="SEJ26804.1"/>
    <property type="molecule type" value="Genomic_DNA"/>
</dbReference>
<feature type="transmembrane region" description="Helical" evidence="1">
    <location>
        <begin position="270"/>
        <end position="288"/>
    </location>
</feature>
<organism evidence="2 4">
    <name type="scientific">Azotobacter beijerinckii</name>
    <dbReference type="NCBI Taxonomy" id="170623"/>
    <lineage>
        <taxon>Bacteria</taxon>
        <taxon>Pseudomonadati</taxon>
        <taxon>Pseudomonadota</taxon>
        <taxon>Gammaproteobacteria</taxon>
        <taxon>Pseudomonadales</taxon>
        <taxon>Pseudomonadaceae</taxon>
        <taxon>Azotobacter</taxon>
    </lineage>
</organism>
<name>A0A1H6XH06_9GAMM</name>
<evidence type="ECO:0000313" key="2">
    <source>
        <dbReference type="EMBL" id="SEJ26804.1"/>
    </source>
</evidence>
<feature type="transmembrane region" description="Helical" evidence="1">
    <location>
        <begin position="227"/>
        <end position="249"/>
    </location>
</feature>
<dbReference type="OrthoDB" id="9792847at2"/>
<dbReference type="RefSeq" id="WP_090734140.1">
    <property type="nucleotide sequence ID" value="NZ_FNYO01000061.1"/>
</dbReference>
<evidence type="ECO:0000313" key="5">
    <source>
        <dbReference type="Proteomes" id="UP000199250"/>
    </source>
</evidence>
<reference evidence="4 5" key="1">
    <citation type="submission" date="2016-10" db="EMBL/GenBank/DDBJ databases">
        <authorList>
            <person name="de Groot N.N."/>
        </authorList>
    </citation>
    <scope>NUCLEOTIDE SEQUENCE [LARGE SCALE GENOMIC DNA]</scope>
    <source>
        <strain evidence="2 4">DSM 1041</strain>
        <strain evidence="3 5">DSM 373</strain>
    </source>
</reference>
<dbReference type="EMBL" id="FNYQ01000077">
    <property type="protein sequence ID" value="SEJ32451.1"/>
    <property type="molecule type" value="Genomic_DNA"/>
</dbReference>
<dbReference type="Pfam" id="PF01944">
    <property type="entry name" value="SpoIIM"/>
    <property type="match status" value="1"/>
</dbReference>
<dbReference type="Proteomes" id="UP000199005">
    <property type="component" value="Unassembled WGS sequence"/>
</dbReference>
<feature type="transmembrane region" description="Helical" evidence="1">
    <location>
        <begin position="103"/>
        <end position="125"/>
    </location>
</feature>
<keyword evidence="1" id="KW-0812">Transmembrane</keyword>
<sequence>MKQTPFERRHQADWQDFARQLDALERGKPGPDSRQFPAAYRRLCRQLALAEERGYGSRLVEQLQQLALRGHHQFYRHRSHLGAQGIGFLLGGFPRLVREEWRLVLAASLLFYGSLLAMGLLVYHFPELVYSLLAPDQVAQLEAMYDPDASRLGRFGERSSAADWMMFGYYVMNNLGIAFQTFAGGLLLGLGSLFFLLVNGLSIGAAAGHLTGIGYTDTFWPFVIGHGAFELTAITFAGAAGLKLGWALFAPGRLPRGEALRQAAARSVRLVAGALLLLLIAAFVEAYWSSMTFTGTPLKYAVGVLLWGLVAAYFLLAGRPAHAPD</sequence>
<feature type="transmembrane region" description="Helical" evidence="1">
    <location>
        <begin position="193"/>
        <end position="215"/>
    </location>
</feature>
<protein>
    <submittedName>
        <fullName evidence="2">Uncharacterized membrane protein SpoIIM, required for sporulation</fullName>
    </submittedName>
</protein>
<evidence type="ECO:0000313" key="4">
    <source>
        <dbReference type="Proteomes" id="UP000199005"/>
    </source>
</evidence>
<dbReference type="InterPro" id="IPR002798">
    <property type="entry name" value="SpoIIM-like"/>
</dbReference>
<evidence type="ECO:0000256" key="1">
    <source>
        <dbReference type="SAM" id="Phobius"/>
    </source>
</evidence>
<feature type="transmembrane region" description="Helical" evidence="1">
    <location>
        <begin position="300"/>
        <end position="318"/>
    </location>
</feature>